<dbReference type="AlphaFoldDB" id="A0A100JR43"/>
<sequence length="666" mass="72956">MSDLVDITTTSVGRDTLLTTYSSFFANVSYSGSYRVVVTVDPAYGVEEEEVEEVIRFLDSLPKRYPQVHEVVVERLPKQIGLQGALSLLFAHAKAPVGVHVEDDWRFTAPVDLDALISDLYAHDSTQIVLTNSHVARGGTFERPEEVQEVAGTSGRLLRLNRSSWAAHYLPLCPHVHRTDRWAPTLARALALTDGLQCPDERVRERVIAEQATDQHNVLWTRDVVAEDLGREWLAGRARYKAITSEHAGEAETGRVTRKSGDTPLELRRSASLRSRAEGLIPGMTQTFQKRPRNFAEGEYPVYAERGRGSKLWDVDGNVYVDFVMALGAASLGYDHPAMSNVIRERLGRGVLLSLPAQAEITAAEELVRAVPGAEMVRFLKTGAEACAASLRLARHITGRERVLLAGYHGWHDQLGGPSTGVPVSAAQLGERFALDNPDDDTRFLAAVRDRGEQLAAIVLSTPYHRVLSTEFLGELRAACDEVGCLLVLDEIVTGFRLAPGGLGQFLGVRADILCFSKGIAGGMPLAAVSGPRHLMEKFAGLKVSTTFGGELLSLEAMKVALREYERTDYYQHIATLGRQLREGINGHAARLGYGNVVTGYDPMPCLHFDTDSEAHHRMARKFLAEMARRGFLLRRDVNFISATHTSAQIDDAVSASAEALGALAV</sequence>
<dbReference type="OrthoDB" id="9801052at2"/>
<protein>
    <submittedName>
        <fullName evidence="3">2'-deamino-2'-hydroxyneamine transaminase</fullName>
        <ecNumber evidence="3">2.6.1.94</ecNumber>
    </submittedName>
</protein>
<reference evidence="4" key="3">
    <citation type="submission" date="2016-02" db="EMBL/GenBank/DDBJ databases">
        <title>Draft genome of pathogenic Streptomyces sp. in Japan.</title>
        <authorList>
            <person name="Tomihama T."/>
            <person name="Ikenaga M."/>
            <person name="Sakai M."/>
            <person name="Okubo T."/>
            <person name="Ikeda S."/>
        </authorList>
    </citation>
    <scope>NUCLEOTIDE SEQUENCE [LARGE SCALE GENOMIC DNA]</scope>
    <source>
        <strain evidence="4">S58</strain>
    </source>
</reference>
<accession>A0A100JR43</accession>
<proteinExistence type="predicted"/>
<name>A0A100JR43_STRSC</name>
<dbReference type="Gene3D" id="3.90.1150.10">
    <property type="entry name" value="Aspartate Aminotransferase, domain 1"/>
    <property type="match status" value="1"/>
</dbReference>
<comment type="caution">
    <text evidence="3">The sequence shown here is derived from an EMBL/GenBank/DDBJ whole genome shotgun (WGS) entry which is preliminary data.</text>
</comment>
<dbReference type="PANTHER" id="PTHR43713:SF3">
    <property type="entry name" value="GLUTAMATE-1-SEMIALDEHYDE 2,1-AMINOMUTASE 1, CHLOROPLASTIC-RELATED"/>
    <property type="match status" value="1"/>
</dbReference>
<dbReference type="GO" id="GO:0008483">
    <property type="term" value="F:transaminase activity"/>
    <property type="evidence" value="ECO:0007669"/>
    <property type="project" value="UniProtKB-KW"/>
</dbReference>
<dbReference type="InterPro" id="IPR015422">
    <property type="entry name" value="PyrdxlP-dep_Trfase_small"/>
</dbReference>
<dbReference type="EMBL" id="BCMM01000021">
    <property type="protein sequence ID" value="GAQ64170.1"/>
    <property type="molecule type" value="Genomic_DNA"/>
</dbReference>
<reference evidence="3 4" key="2">
    <citation type="journal article" date="2016" name="Genome Announc.">
        <title>Draft Genome Sequences of Streptomyces scabiei S58, Streptomyces turgidiscabies T45, and Streptomyces acidiscabies a10, the Pathogens of Potato Common Scab, Isolated in Japan.</title>
        <authorList>
            <person name="Tomihama T."/>
            <person name="Nishi Y."/>
            <person name="Sakai M."/>
            <person name="Ikenaga M."/>
            <person name="Okubo T."/>
            <person name="Ikeda S."/>
        </authorList>
    </citation>
    <scope>NUCLEOTIDE SEQUENCE [LARGE SCALE GENOMIC DNA]</scope>
    <source>
        <strain evidence="3 4">S58</strain>
    </source>
</reference>
<dbReference type="SUPFAM" id="SSF53383">
    <property type="entry name" value="PLP-dependent transferases"/>
    <property type="match status" value="1"/>
</dbReference>
<organism evidence="3 4">
    <name type="scientific">Streptomyces scabiei</name>
    <dbReference type="NCBI Taxonomy" id="1930"/>
    <lineage>
        <taxon>Bacteria</taxon>
        <taxon>Bacillati</taxon>
        <taxon>Actinomycetota</taxon>
        <taxon>Actinomycetes</taxon>
        <taxon>Kitasatosporales</taxon>
        <taxon>Streptomycetaceae</taxon>
        <taxon>Streptomyces</taxon>
    </lineage>
</organism>
<reference evidence="4" key="1">
    <citation type="submission" date="2015-11" db="EMBL/GenBank/DDBJ databases">
        <authorList>
            <consortium name="Cross-ministerial Strategic Innovation Promotion Program (SIP) consortium"/>
            <person name="Tomihama T."/>
            <person name="Ikenaga M."/>
            <person name="Sakai M."/>
            <person name="Okubo T."/>
            <person name="Ikeda S."/>
        </authorList>
    </citation>
    <scope>NUCLEOTIDE SEQUENCE [LARGE SCALE GENOMIC DNA]</scope>
    <source>
        <strain evidence="4">S58</strain>
    </source>
</reference>
<dbReference type="PROSITE" id="PS00600">
    <property type="entry name" value="AA_TRANSFER_CLASS_3"/>
    <property type="match status" value="1"/>
</dbReference>
<dbReference type="EC" id="2.6.1.94" evidence="3"/>
<dbReference type="Pfam" id="PF00202">
    <property type="entry name" value="Aminotran_3"/>
    <property type="match status" value="1"/>
</dbReference>
<evidence type="ECO:0000313" key="4">
    <source>
        <dbReference type="Proteomes" id="UP000067448"/>
    </source>
</evidence>
<dbReference type="PANTHER" id="PTHR43713">
    <property type="entry name" value="GLUTAMATE-1-SEMIALDEHYDE 2,1-AMINOMUTASE"/>
    <property type="match status" value="1"/>
</dbReference>
<dbReference type="RefSeq" id="WP_059081695.1">
    <property type="nucleotide sequence ID" value="NZ_BCMM01000021.1"/>
</dbReference>
<dbReference type="InterPro" id="IPR015424">
    <property type="entry name" value="PyrdxlP-dep_Trfase"/>
</dbReference>
<dbReference type="GO" id="GO:0030170">
    <property type="term" value="F:pyridoxal phosphate binding"/>
    <property type="evidence" value="ECO:0007669"/>
    <property type="project" value="InterPro"/>
</dbReference>
<keyword evidence="3" id="KW-0032">Aminotransferase</keyword>
<dbReference type="InterPro" id="IPR005814">
    <property type="entry name" value="Aminotrans_3"/>
</dbReference>
<gene>
    <name evidence="3" type="primary">kanB</name>
    <name evidence="3" type="ORF">SsS58_04563</name>
</gene>
<evidence type="ECO:0000256" key="1">
    <source>
        <dbReference type="ARBA" id="ARBA00001933"/>
    </source>
</evidence>
<comment type="cofactor">
    <cofactor evidence="1">
        <name>pyridoxal 5'-phosphate</name>
        <dbReference type="ChEBI" id="CHEBI:597326"/>
    </cofactor>
</comment>
<dbReference type="Proteomes" id="UP000067448">
    <property type="component" value="Unassembled WGS sequence"/>
</dbReference>
<evidence type="ECO:0000313" key="3">
    <source>
        <dbReference type="EMBL" id="GAQ64170.1"/>
    </source>
</evidence>
<keyword evidence="3" id="KW-0808">Transferase</keyword>
<dbReference type="InterPro" id="IPR049704">
    <property type="entry name" value="Aminotrans_3_PPA_site"/>
</dbReference>
<keyword evidence="2" id="KW-0663">Pyridoxal phosphate</keyword>
<dbReference type="InterPro" id="IPR015421">
    <property type="entry name" value="PyrdxlP-dep_Trfase_major"/>
</dbReference>
<dbReference type="Gene3D" id="3.40.640.10">
    <property type="entry name" value="Type I PLP-dependent aspartate aminotransferase-like (Major domain)"/>
    <property type="match status" value="1"/>
</dbReference>
<evidence type="ECO:0000256" key="2">
    <source>
        <dbReference type="ARBA" id="ARBA00022898"/>
    </source>
</evidence>